<evidence type="ECO:0000256" key="8">
    <source>
        <dbReference type="PIRSR" id="PIRSR005091-3"/>
    </source>
</evidence>
<keyword evidence="14" id="KW-1185">Reference proteome</keyword>
<feature type="transmembrane region" description="Helical" evidence="9">
    <location>
        <begin position="104"/>
        <end position="124"/>
    </location>
</feature>
<keyword evidence="7" id="KW-0464">Manganese</keyword>
<dbReference type="EMBL" id="BQKA01000033">
    <property type="protein sequence ID" value="GJM50807.1"/>
    <property type="molecule type" value="Genomic_DNA"/>
</dbReference>
<evidence type="ECO:0000313" key="13">
    <source>
        <dbReference type="Proteomes" id="UP001207736"/>
    </source>
</evidence>
<dbReference type="InterPro" id="IPR017850">
    <property type="entry name" value="Alkaline_phosphatase_core_sf"/>
</dbReference>
<dbReference type="InterPro" id="IPR050448">
    <property type="entry name" value="OpgB/LTA_synthase_biosynth"/>
</dbReference>
<feature type="transmembrane region" description="Helical" evidence="9">
    <location>
        <begin position="12"/>
        <end position="40"/>
    </location>
</feature>
<dbReference type="Proteomes" id="UP001208692">
    <property type="component" value="Unassembled WGS sequence"/>
</dbReference>
<dbReference type="PIRSF" id="PIRSF005091">
    <property type="entry name" value="Mmb_sulf_HI1246"/>
    <property type="match status" value="1"/>
</dbReference>
<organism evidence="11 13">
    <name type="scientific">Capnocytophaga catalasegens</name>
    <dbReference type="NCBI Taxonomy" id="1004260"/>
    <lineage>
        <taxon>Bacteria</taxon>
        <taxon>Pseudomonadati</taxon>
        <taxon>Bacteroidota</taxon>
        <taxon>Flavobacteriia</taxon>
        <taxon>Flavobacteriales</taxon>
        <taxon>Flavobacteriaceae</taxon>
        <taxon>Capnocytophaga</taxon>
    </lineage>
</organism>
<accession>A0AAV5AZ05</accession>
<evidence type="ECO:0000256" key="9">
    <source>
        <dbReference type="SAM" id="Phobius"/>
    </source>
</evidence>
<gene>
    <name evidence="11" type="ORF">RCZ15_17800</name>
    <name evidence="12" type="ORF">RCZ16_02780</name>
</gene>
<keyword evidence="2" id="KW-1003">Cell membrane</keyword>
<dbReference type="CDD" id="cd16015">
    <property type="entry name" value="LTA_synthase"/>
    <property type="match status" value="1"/>
</dbReference>
<feature type="domain" description="Sulfatase N-terminal" evidence="10">
    <location>
        <begin position="234"/>
        <end position="512"/>
    </location>
</feature>
<dbReference type="Proteomes" id="UP001207736">
    <property type="component" value="Unassembled WGS sequence"/>
</dbReference>
<dbReference type="SUPFAM" id="SSF53649">
    <property type="entry name" value="Alkaline phosphatase-like"/>
    <property type="match status" value="1"/>
</dbReference>
<comment type="subcellular location">
    <subcellularLocation>
        <location evidence="1">Cell membrane</location>
        <topology evidence="1">Multi-pass membrane protein</topology>
    </subcellularLocation>
</comment>
<evidence type="ECO:0000256" key="2">
    <source>
        <dbReference type="ARBA" id="ARBA00022475"/>
    </source>
</evidence>
<feature type="binding site" evidence="7">
    <location>
        <position position="403"/>
    </location>
    <ligand>
        <name>substrate</name>
    </ligand>
</feature>
<dbReference type="PANTHER" id="PTHR47371:SF3">
    <property type="entry name" value="PHOSPHOGLYCEROL TRANSFERASE I"/>
    <property type="match status" value="1"/>
</dbReference>
<feature type="binding site" evidence="8">
    <location>
        <position position="458"/>
    </location>
    <ligand>
        <name>Mn(2+)</name>
        <dbReference type="ChEBI" id="CHEBI:29035"/>
    </ligand>
</feature>
<feature type="binding site" evidence="8">
    <location>
        <position position="457"/>
    </location>
    <ligand>
        <name>Mn(2+)</name>
        <dbReference type="ChEBI" id="CHEBI:29035"/>
    </ligand>
</feature>
<reference evidence="11 14" key="1">
    <citation type="submission" date="2021-11" db="EMBL/GenBank/DDBJ databases">
        <title>Draft genome sequence of Capnocytophaga sp. strain KC07075 isolated from cat oral cavity.</title>
        <authorList>
            <person name="Suzuki M."/>
            <person name="Imaoka K."/>
            <person name="Kimura M."/>
            <person name="Morikawa S."/>
            <person name="Maeda K."/>
        </authorList>
    </citation>
    <scope>NUCLEOTIDE SEQUENCE</scope>
    <source>
        <strain evidence="11">KC07075</strain>
        <strain evidence="12 14">KC07079</strain>
    </source>
</reference>
<feature type="active site" evidence="6">
    <location>
        <position position="288"/>
    </location>
</feature>
<dbReference type="InterPro" id="IPR000917">
    <property type="entry name" value="Sulfatase_N"/>
</dbReference>
<feature type="transmembrane region" description="Helical" evidence="9">
    <location>
        <begin position="136"/>
        <end position="158"/>
    </location>
</feature>
<dbReference type="Pfam" id="PF00884">
    <property type="entry name" value="Sulfatase"/>
    <property type="match status" value="1"/>
</dbReference>
<evidence type="ECO:0000256" key="7">
    <source>
        <dbReference type="PIRSR" id="PIRSR005091-2"/>
    </source>
</evidence>
<evidence type="ECO:0000313" key="12">
    <source>
        <dbReference type="EMBL" id="GJM51960.1"/>
    </source>
</evidence>
<proteinExistence type="predicted"/>
<evidence type="ECO:0000256" key="1">
    <source>
        <dbReference type="ARBA" id="ARBA00004651"/>
    </source>
</evidence>
<evidence type="ECO:0000313" key="14">
    <source>
        <dbReference type="Proteomes" id="UP001208692"/>
    </source>
</evidence>
<evidence type="ECO:0000313" key="11">
    <source>
        <dbReference type="EMBL" id="GJM50807.1"/>
    </source>
</evidence>
<dbReference type="Gene3D" id="3.40.720.10">
    <property type="entry name" value="Alkaline Phosphatase, subunit A"/>
    <property type="match status" value="1"/>
</dbReference>
<evidence type="ECO:0000256" key="6">
    <source>
        <dbReference type="PIRSR" id="PIRSR005091-1"/>
    </source>
</evidence>
<keyword evidence="3 9" id="KW-0812">Transmembrane</keyword>
<dbReference type="PANTHER" id="PTHR47371">
    <property type="entry name" value="LIPOTEICHOIC ACID SYNTHASE"/>
    <property type="match status" value="1"/>
</dbReference>
<dbReference type="Gene3D" id="3.30.1120.80">
    <property type="match status" value="1"/>
</dbReference>
<evidence type="ECO:0000256" key="5">
    <source>
        <dbReference type="ARBA" id="ARBA00023136"/>
    </source>
</evidence>
<dbReference type="InterPro" id="IPR012160">
    <property type="entry name" value="LtaS-like"/>
</dbReference>
<keyword evidence="4 9" id="KW-1133">Transmembrane helix</keyword>
<keyword evidence="7" id="KW-0479">Metal-binding</keyword>
<dbReference type="EMBL" id="BQKB01000007">
    <property type="protein sequence ID" value="GJM51960.1"/>
    <property type="molecule type" value="Genomic_DNA"/>
</dbReference>
<name>A0AAV5AZ05_9FLAO</name>
<feature type="binding site" evidence="8">
    <location>
        <position position="242"/>
    </location>
    <ligand>
        <name>Mn(2+)</name>
        <dbReference type="ChEBI" id="CHEBI:29035"/>
    </ligand>
</feature>
<evidence type="ECO:0000256" key="3">
    <source>
        <dbReference type="ARBA" id="ARBA00022692"/>
    </source>
</evidence>
<feature type="transmembrane region" description="Helical" evidence="9">
    <location>
        <begin position="52"/>
        <end position="75"/>
    </location>
</feature>
<keyword evidence="5 9" id="KW-0472">Membrane</keyword>
<evidence type="ECO:0000259" key="10">
    <source>
        <dbReference type="Pfam" id="PF00884"/>
    </source>
</evidence>
<dbReference type="GO" id="GO:0046872">
    <property type="term" value="F:metal ion binding"/>
    <property type="evidence" value="ECO:0007669"/>
    <property type="project" value="UniProtKB-KW"/>
</dbReference>
<comment type="caution">
    <text evidence="11">The sequence shown here is derived from an EMBL/GenBank/DDBJ whole genome shotgun (WGS) entry which is preliminary data.</text>
</comment>
<sequence>MGDLSFALISKLFYYGIAFDTTAILYVNLLFILLSILPLWINTQAYYQRIVFYTYFITNTLAYATNFIDMVYYPFSKSRLTTASMAVVENEQNKGTFFLTFLTMYWYMLVLFAVLIWIWIFLYKKIKIHPQKVEKTSTYLITSLIGFLIIGLGTLAGIRGGDLATATRPINILDASRHVTLSAHADAILNTPFTLIRTIGKNKGFKEYQFVTQQYIEENIHPIKNYTRVVETKPNVVIFILESFGREYWGSMNTERKIPDFLSYTPFLDSLAQHSAVFDNAYANGRQSIHGMSSILAGIPTFQVAYTSSPFVKQPTQSIVSICNEMGYDTSFFHSAPNGSMGFLGFSNILGFNHYYGKNEYNNEADYDGIWGIWDEPFFQFMNRTICTKKQPFMATIFTLSSHHPFKVPKQYEGKFDKGHLDIHQCIGYTDYALKQFFQSAQKEDWFTNTIFVFTADHTNQVYYNAYKQPITGTGVPIMFYSPNADLVPKGISHQIAQQIDIYPTLVDLLGYEKPFRSWGRSLFSDKEPPRAYISNDKFYQLMQGNYIQIMNTDGQLNGIYRIDDEALKNNLLDKEINTEIDKTTTDLRAFMQDYMYRIINKKLQ</sequence>
<protein>
    <submittedName>
        <fullName evidence="11">Sulfatase</fullName>
    </submittedName>
</protein>
<dbReference type="GO" id="GO:0005886">
    <property type="term" value="C:plasma membrane"/>
    <property type="evidence" value="ECO:0007669"/>
    <property type="project" value="UniProtKB-SubCell"/>
</dbReference>
<evidence type="ECO:0000256" key="4">
    <source>
        <dbReference type="ARBA" id="ARBA00022989"/>
    </source>
</evidence>
<dbReference type="AlphaFoldDB" id="A0AAV5AZ05"/>